<dbReference type="CDD" id="cd00093">
    <property type="entry name" value="HTH_XRE"/>
    <property type="match status" value="1"/>
</dbReference>
<evidence type="ECO:0000313" key="3">
    <source>
        <dbReference type="Proteomes" id="UP000017670"/>
    </source>
</evidence>
<keyword evidence="3" id="KW-1185">Reference proteome</keyword>
<dbReference type="Gene3D" id="1.10.260.40">
    <property type="entry name" value="lambda repressor-like DNA-binding domains"/>
    <property type="match status" value="1"/>
</dbReference>
<dbReference type="GO" id="GO:0003677">
    <property type="term" value="F:DNA binding"/>
    <property type="evidence" value="ECO:0007669"/>
    <property type="project" value="InterPro"/>
</dbReference>
<dbReference type="InterPro" id="IPR001387">
    <property type="entry name" value="Cro/C1-type_HTH"/>
</dbReference>
<dbReference type="AlphaFoldDB" id="N9E0C6"/>
<organism evidence="2 3">
    <name type="scientific">Acinetobacter beijerinckii CIP 110307</name>
    <dbReference type="NCBI Taxonomy" id="1217648"/>
    <lineage>
        <taxon>Bacteria</taxon>
        <taxon>Pseudomonadati</taxon>
        <taxon>Pseudomonadota</taxon>
        <taxon>Gammaproteobacteria</taxon>
        <taxon>Moraxellales</taxon>
        <taxon>Moraxellaceae</taxon>
        <taxon>Acinetobacter</taxon>
    </lineage>
</organism>
<reference evidence="2 3" key="1">
    <citation type="submission" date="2013-02" db="EMBL/GenBank/DDBJ databases">
        <title>The Genome Sequence of Acinetobacter beijerinckii CIP 110307.</title>
        <authorList>
            <consortium name="The Broad Institute Genome Sequencing Platform"/>
            <consortium name="The Broad Institute Genome Sequencing Center for Infectious Disease"/>
            <person name="Cerqueira G."/>
            <person name="Feldgarden M."/>
            <person name="Courvalin P."/>
            <person name="Perichon B."/>
            <person name="Grillot-Courvalin C."/>
            <person name="Clermont D."/>
            <person name="Rocha E."/>
            <person name="Yoon E.-J."/>
            <person name="Nemec A."/>
            <person name="Walker B."/>
            <person name="Young S.K."/>
            <person name="Zeng Q."/>
            <person name="Gargeya S."/>
            <person name="Fitzgerald M."/>
            <person name="Haas B."/>
            <person name="Abouelleil A."/>
            <person name="Alvarado L."/>
            <person name="Arachchi H.M."/>
            <person name="Berlin A.M."/>
            <person name="Chapman S.B."/>
            <person name="Dewar J."/>
            <person name="Goldberg J."/>
            <person name="Griggs A."/>
            <person name="Gujja S."/>
            <person name="Hansen M."/>
            <person name="Howarth C."/>
            <person name="Imamovic A."/>
            <person name="Larimer J."/>
            <person name="McCowan C."/>
            <person name="Murphy C."/>
            <person name="Neiman D."/>
            <person name="Pearson M."/>
            <person name="Priest M."/>
            <person name="Roberts A."/>
            <person name="Saif S."/>
            <person name="Shea T."/>
            <person name="Sisk P."/>
            <person name="Sykes S."/>
            <person name="Wortman J."/>
            <person name="Nusbaum C."/>
            <person name="Birren B."/>
        </authorList>
    </citation>
    <scope>NUCLEOTIDE SEQUENCE [LARGE SCALE GENOMIC DNA]</scope>
    <source>
        <strain evidence="2 3">CIP 110307</strain>
    </source>
</reference>
<dbReference type="GeneID" id="29858210"/>
<dbReference type="eggNOG" id="COG2944">
    <property type="taxonomic scope" value="Bacteria"/>
</dbReference>
<protein>
    <recommendedName>
        <fullName evidence="1">HTH cro/C1-type domain-containing protein</fullName>
    </recommendedName>
</protein>
<dbReference type="RefSeq" id="WP_005062507.1">
    <property type="nucleotide sequence ID" value="NZ_KB849766.1"/>
</dbReference>
<dbReference type="HOGENOM" id="CLU_191171_0_0_6"/>
<dbReference type="STRING" id="262668.GCA_000931715_02672"/>
<dbReference type="Proteomes" id="UP000017670">
    <property type="component" value="Unassembled WGS sequence"/>
</dbReference>
<proteinExistence type="predicted"/>
<evidence type="ECO:0000259" key="1">
    <source>
        <dbReference type="PROSITE" id="PS50943"/>
    </source>
</evidence>
<dbReference type="PROSITE" id="PS50943">
    <property type="entry name" value="HTH_CROC1"/>
    <property type="match status" value="1"/>
</dbReference>
<dbReference type="EMBL" id="APQL01000011">
    <property type="protein sequence ID" value="ENW03562.1"/>
    <property type="molecule type" value="Genomic_DNA"/>
</dbReference>
<dbReference type="SUPFAM" id="SSF47413">
    <property type="entry name" value="lambda repressor-like DNA-binding domains"/>
    <property type="match status" value="1"/>
</dbReference>
<dbReference type="SMART" id="SM00530">
    <property type="entry name" value="HTH_XRE"/>
    <property type="match status" value="1"/>
</dbReference>
<comment type="caution">
    <text evidence="2">The sequence shown here is derived from an EMBL/GenBank/DDBJ whole genome shotgun (WGS) entry which is preliminary data.</text>
</comment>
<accession>N9E0C6</accession>
<dbReference type="InterPro" id="IPR010982">
    <property type="entry name" value="Lambda_DNA-bd_dom_sf"/>
</dbReference>
<dbReference type="PATRIC" id="fig|1217648.3.peg.2876"/>
<sequence>MNQVFDTPSLLQMQEPEFAQEIIKVRQLMKISQAQLATKLGISTRTLESWERGKRHPSRPSQALIRLFIKSPEFVLNNLG</sequence>
<dbReference type="Pfam" id="PF01381">
    <property type="entry name" value="HTH_3"/>
    <property type="match status" value="1"/>
</dbReference>
<name>N9E0C6_9GAMM</name>
<feature type="domain" description="HTH cro/C1-type" evidence="1">
    <location>
        <begin position="22"/>
        <end position="75"/>
    </location>
</feature>
<evidence type="ECO:0000313" key="2">
    <source>
        <dbReference type="EMBL" id="ENW03562.1"/>
    </source>
</evidence>
<gene>
    <name evidence="2" type="ORF">F933_02956</name>
</gene>